<feature type="compositionally biased region" description="Polar residues" evidence="2">
    <location>
        <begin position="272"/>
        <end position="281"/>
    </location>
</feature>
<dbReference type="EMBL" id="LVLJ01002443">
    <property type="protein sequence ID" value="OAE24969.1"/>
    <property type="molecule type" value="Genomic_DNA"/>
</dbReference>
<accession>A0A176VVZ0</accession>
<evidence type="ECO:0000313" key="3">
    <source>
        <dbReference type="EMBL" id="BBN06108.1"/>
    </source>
</evidence>
<proteinExistence type="inferred from homology"/>
<evidence type="ECO:0000256" key="2">
    <source>
        <dbReference type="SAM" id="MobiDB-lite"/>
    </source>
</evidence>
<feature type="region of interest" description="Disordered" evidence="2">
    <location>
        <begin position="272"/>
        <end position="302"/>
    </location>
</feature>
<dbReference type="GO" id="GO:0016747">
    <property type="term" value="F:acyltransferase activity, transferring groups other than amino-acyl groups"/>
    <property type="evidence" value="ECO:0007669"/>
    <property type="project" value="TreeGrafter"/>
</dbReference>
<feature type="compositionally biased region" description="Low complexity" evidence="2">
    <location>
        <begin position="232"/>
        <end position="243"/>
    </location>
</feature>
<reference evidence="3" key="2">
    <citation type="journal article" date="2019" name="Curr. Biol.">
        <title>Chromatin organization in early land plants reveals an ancestral association between H3K27me3, transposons, and constitutive heterochromatin.</title>
        <authorList>
            <person name="Montgomery S.A."/>
            <person name="Tanizawa Y."/>
            <person name="Galik B."/>
            <person name="Wang N."/>
            <person name="Ito T."/>
            <person name="Mochizuki T."/>
            <person name="Akimcheva S."/>
            <person name="Bowman J."/>
            <person name="Cognat V."/>
            <person name="Drouard L."/>
            <person name="Ekker H."/>
            <person name="Houng S."/>
            <person name="Kohchi T."/>
            <person name="Lin S."/>
            <person name="Liu L.D."/>
            <person name="Nakamura Y."/>
            <person name="Valeeva L.R."/>
            <person name="Shakirov E.V."/>
            <person name="Shippen D.E."/>
            <person name="Wei W."/>
            <person name="Yagura M."/>
            <person name="Yamaoka S."/>
            <person name="Yamato K.T."/>
            <person name="Liu C."/>
            <person name="Berger F."/>
        </authorList>
    </citation>
    <scope>NUCLEOTIDE SEQUENCE [LARGE SCALE GENOMIC DNA]</scope>
    <source>
        <strain evidence="3">Tak-1</strain>
    </source>
</reference>
<gene>
    <name evidence="4" type="ORF">AXG93_2622s1020</name>
    <name evidence="3" type="ORF">Mp_3g18450</name>
</gene>
<keyword evidence="5" id="KW-1185">Reference proteome</keyword>
<evidence type="ECO:0000313" key="5">
    <source>
        <dbReference type="Proteomes" id="UP000077202"/>
    </source>
</evidence>
<reference evidence="6" key="3">
    <citation type="journal article" date="2020" name="Curr. Biol.">
        <title>Chromatin organization in early land plants reveals an ancestral association between H3K27me3, transposons, and constitutive heterochromatin.</title>
        <authorList>
            <person name="Montgomery S.A."/>
            <person name="Tanizawa Y."/>
            <person name="Galik B."/>
            <person name="Wang N."/>
            <person name="Ito T."/>
            <person name="Mochizuki T."/>
            <person name="Akimcheva S."/>
            <person name="Bowman J.L."/>
            <person name="Cognat V."/>
            <person name="Marechal-Drouard L."/>
            <person name="Ekker H."/>
            <person name="Hong S.F."/>
            <person name="Kohchi T."/>
            <person name="Lin S.S."/>
            <person name="Liu L.D."/>
            <person name="Nakamura Y."/>
            <person name="Valeeva L.R."/>
            <person name="Shakirov E.V."/>
            <person name="Shippen D.E."/>
            <person name="Wei W.L."/>
            <person name="Yagura M."/>
            <person name="Yamaoka S."/>
            <person name="Yamato K.T."/>
            <person name="Liu C."/>
            <person name="Berger F."/>
        </authorList>
    </citation>
    <scope>NUCLEOTIDE SEQUENCE [LARGE SCALE GENOMIC DNA]</scope>
    <source>
        <strain evidence="6">Tak-1</strain>
    </source>
</reference>
<dbReference type="PANTHER" id="PTHR31642">
    <property type="entry name" value="TRICHOTHECENE 3-O-ACETYLTRANSFERASE"/>
    <property type="match status" value="1"/>
</dbReference>
<evidence type="ECO:0000313" key="4">
    <source>
        <dbReference type="EMBL" id="OAE24969.1"/>
    </source>
</evidence>
<dbReference type="EMBL" id="AP019868">
    <property type="protein sequence ID" value="BBN06108.1"/>
    <property type="molecule type" value="Genomic_DNA"/>
</dbReference>
<dbReference type="Proteomes" id="UP001162541">
    <property type="component" value="Chromosome 3"/>
</dbReference>
<dbReference type="InterPro" id="IPR050317">
    <property type="entry name" value="Plant_Fungal_Acyltransferase"/>
</dbReference>
<name>A0A176VVZ0_MARPO</name>
<sequence length="541" mass="59200">MSGSGAFARQVVLRNVEQTIVTPAPVEVEDGAEKHPESWNASLFDLFNIDAFLPILFLYDLDYSEEEAYRKLIDDLKSSLSKVLVPFYPIAGRWRVNTDPTIVRTLYCNDAGVPFVEAFCDEDLESVVKIDTEGYKPLFQLSGYEALGFDPQKIHQSIEPELPSLIVQVTRFACGSVVLGTTFNHTTSDGKAAYDFLQAWSQIAREGSTTIVPDHDRSVAFSLSELYAAISQQPQPSESSIAEGVETPEENGASAEAVEEAVEGVTNALASTHTTEDSAPTMSADSEAPPAAAADGDSPAAATRDPGVGFMLNEVVPVMTKLFNVKKDVIDNLKAQAKTELSSGDEELTTVDCISALLWRCISRLPAKHGGTSHTRAMSAIEGRLKFSDPPLPPNYSGNVIMLAPYPEVSPDELLSKPHSFAAQKVHRTVRAVNHDSILPVLMSMTQIMNDYQRSVLRFCSFTSWFRFPTYDIDFGFGAPYFVAPNLLCDWLSLGNTVILPPIPDSGAEATILVRLVPEAMSDLLTDREFLSFAFDLSFKQ</sequence>
<feature type="compositionally biased region" description="Low complexity" evidence="2">
    <location>
        <begin position="283"/>
        <end position="302"/>
    </location>
</feature>
<dbReference type="Pfam" id="PF02458">
    <property type="entry name" value="Transferase"/>
    <property type="match status" value="2"/>
</dbReference>
<feature type="region of interest" description="Disordered" evidence="2">
    <location>
        <begin position="232"/>
        <end position="256"/>
    </location>
</feature>
<dbReference type="InterPro" id="IPR023213">
    <property type="entry name" value="CAT-like_dom_sf"/>
</dbReference>
<reference evidence="4 5" key="1">
    <citation type="submission" date="2016-03" db="EMBL/GenBank/DDBJ databases">
        <title>Mechanisms controlling the formation of the plant cell surface in tip-growing cells are functionally conserved among land plants.</title>
        <authorList>
            <person name="Honkanen S."/>
            <person name="Jones V.A."/>
            <person name="Morieri G."/>
            <person name="Champion C."/>
            <person name="Hetherington A.J."/>
            <person name="Kelly S."/>
            <person name="Saint-Marcoux D."/>
            <person name="Proust H."/>
            <person name="Prescott H."/>
            <person name="Dolan L."/>
        </authorList>
    </citation>
    <scope>NUCLEOTIDE SEQUENCE [LARGE SCALE GENOMIC DNA]</scope>
    <source>
        <strain evidence="5">cv. Tak-1 and cv. Tak-2</strain>
        <tissue evidence="4">Whole gametophyte</tissue>
    </source>
</reference>
<organism evidence="4 5">
    <name type="scientific">Marchantia polymorpha subsp. ruderalis</name>
    <dbReference type="NCBI Taxonomy" id="1480154"/>
    <lineage>
        <taxon>Eukaryota</taxon>
        <taxon>Viridiplantae</taxon>
        <taxon>Streptophyta</taxon>
        <taxon>Embryophyta</taxon>
        <taxon>Marchantiophyta</taxon>
        <taxon>Marchantiopsida</taxon>
        <taxon>Marchantiidae</taxon>
        <taxon>Marchantiales</taxon>
        <taxon>Marchantiaceae</taxon>
        <taxon>Marchantia</taxon>
    </lineage>
</organism>
<comment type="similarity">
    <text evidence="1">Belongs to the plant acyltransferase family.</text>
</comment>
<protein>
    <submittedName>
        <fullName evidence="4">Uncharacterized protein</fullName>
    </submittedName>
</protein>
<dbReference type="AlphaFoldDB" id="A0A176VVZ0"/>
<evidence type="ECO:0000256" key="1">
    <source>
        <dbReference type="ARBA" id="ARBA00009861"/>
    </source>
</evidence>
<evidence type="ECO:0000313" key="6">
    <source>
        <dbReference type="Proteomes" id="UP001162541"/>
    </source>
</evidence>
<dbReference type="Proteomes" id="UP000077202">
    <property type="component" value="Unassembled WGS sequence"/>
</dbReference>
<dbReference type="Gene3D" id="3.30.559.10">
    <property type="entry name" value="Chloramphenicol acetyltransferase-like domain"/>
    <property type="match status" value="2"/>
</dbReference>
<dbReference type="PANTHER" id="PTHR31642:SF323">
    <property type="entry name" value="BAHD FAMILY ACYLTRANSFERASE, CLADE V"/>
    <property type="match status" value="1"/>
</dbReference>